<proteinExistence type="predicted"/>
<organism evidence="1 2">
    <name type="scientific">Steccherinum ochraceum</name>
    <dbReference type="NCBI Taxonomy" id="92696"/>
    <lineage>
        <taxon>Eukaryota</taxon>
        <taxon>Fungi</taxon>
        <taxon>Dikarya</taxon>
        <taxon>Basidiomycota</taxon>
        <taxon>Agaricomycotina</taxon>
        <taxon>Agaricomycetes</taxon>
        <taxon>Polyporales</taxon>
        <taxon>Steccherinaceae</taxon>
        <taxon>Steccherinum</taxon>
    </lineage>
</organism>
<evidence type="ECO:0000313" key="2">
    <source>
        <dbReference type="Proteomes" id="UP000292702"/>
    </source>
</evidence>
<keyword evidence="2" id="KW-1185">Reference proteome</keyword>
<comment type="caution">
    <text evidence="1">The sequence shown here is derived from an EMBL/GenBank/DDBJ whole genome shotgun (WGS) entry which is preliminary data.</text>
</comment>
<dbReference type="AlphaFoldDB" id="A0A4R0R7B2"/>
<accession>A0A4R0R7B2</accession>
<dbReference type="EMBL" id="RWJN01000521">
    <property type="protein sequence ID" value="TCD60965.1"/>
    <property type="molecule type" value="Genomic_DNA"/>
</dbReference>
<name>A0A4R0R7B2_9APHY</name>
<gene>
    <name evidence="1" type="ORF">EIP91_009246</name>
</gene>
<dbReference type="Proteomes" id="UP000292702">
    <property type="component" value="Unassembled WGS sequence"/>
</dbReference>
<protein>
    <submittedName>
        <fullName evidence="1">Uncharacterized protein</fullName>
    </submittedName>
</protein>
<evidence type="ECO:0000313" key="1">
    <source>
        <dbReference type="EMBL" id="TCD60965.1"/>
    </source>
</evidence>
<reference evidence="1 2" key="1">
    <citation type="submission" date="2018-11" db="EMBL/GenBank/DDBJ databases">
        <title>Genome assembly of Steccherinum ochraceum LE-BIN_3174, the white-rot fungus of the Steccherinaceae family (The Residual Polyporoid clade, Polyporales, Basidiomycota).</title>
        <authorList>
            <person name="Fedorova T.V."/>
            <person name="Glazunova O.A."/>
            <person name="Landesman E.O."/>
            <person name="Moiseenko K.V."/>
            <person name="Psurtseva N.V."/>
            <person name="Savinova O.S."/>
            <person name="Shakhova N.V."/>
            <person name="Tyazhelova T.V."/>
            <person name="Vasina D.V."/>
        </authorList>
    </citation>
    <scope>NUCLEOTIDE SEQUENCE [LARGE SCALE GENOMIC DNA]</scope>
    <source>
        <strain evidence="1 2">LE-BIN_3174</strain>
    </source>
</reference>
<dbReference type="STRING" id="92696.A0A4R0R7B2"/>
<dbReference type="OrthoDB" id="3219836at2759"/>
<sequence>MPAIHSSDVADGRPALGHVNLMIDTFLANATPDEQVTPPVLTILRTTLATCPASTTSALAAAARHHFDHWKPAPPPEGLFTVQDTGLSIAAPGLQKVLARARALYGVGSAFASLAVLEGVVRATVGLRWKGNGPMAYALADIDSDITQAIQSCKEEWGSGRVKDMGAAKRALASIGETIQSSKDDCERWDEESFPFERAEVSVQYWKI</sequence>